<feature type="region of interest" description="Disordered" evidence="1">
    <location>
        <begin position="1"/>
        <end position="22"/>
    </location>
</feature>
<feature type="compositionally biased region" description="Low complexity" evidence="1">
    <location>
        <begin position="196"/>
        <end position="207"/>
    </location>
</feature>
<feature type="domain" description="PucR C-terminal helix-turn-helix" evidence="2">
    <location>
        <begin position="316"/>
        <end position="370"/>
    </location>
</feature>
<comment type="caution">
    <text evidence="3">The sequence shown here is derived from an EMBL/GenBank/DDBJ whole genome shotgun (WGS) entry which is preliminary data.</text>
</comment>
<dbReference type="InterPro" id="IPR042070">
    <property type="entry name" value="PucR_C-HTH_sf"/>
</dbReference>
<proteinExistence type="predicted"/>
<dbReference type="Gene3D" id="1.10.10.2840">
    <property type="entry name" value="PucR C-terminal helix-turn-helix domain"/>
    <property type="match status" value="1"/>
</dbReference>
<dbReference type="Pfam" id="PF13556">
    <property type="entry name" value="HTH_30"/>
    <property type="match status" value="1"/>
</dbReference>
<sequence length="414" mass="45181">MTEATSTDLTDPPTARSPPGKNEVMMGELVNRIWSRPRGEWTRVLRNELPSLADEVVENLRHRIPGFAELLEDSERDKVRWGVEQALLTALGHRKAGEDGAGEQAAASGEETLAEVPPERARRDLFEALIGEVAVSERTLVELSRAARWPLPETVQAIALPTPGEAPQLAAVLGDTLIGAVGDELCLLIPDPDADPGPTADPGTAAAQEGEKDPEREPTPAEPGTRSALETALRGRTAAVGHVVPLNDAASSVRWARRLLTLAPARSGPEARVLFVDDHLSMLLLLQDESLVRALAARWLKPLVGLTPRQSERLQMTLLAWLEGGGAPEAAKALKVHPQTVRYRLRQIEKLFGPGLRDPRIRFELEMALRGRRLMAQMDRIRRHASRVSRRTRTGAPPGVRPLGIAREARVNGL</sequence>
<organism evidence="3 4">
    <name type="scientific">Streptomyces rhizosphaericus</name>
    <dbReference type="NCBI Taxonomy" id="114699"/>
    <lineage>
        <taxon>Bacteria</taxon>
        <taxon>Bacillati</taxon>
        <taxon>Actinomycetota</taxon>
        <taxon>Actinomycetes</taxon>
        <taxon>Kitasatosporales</taxon>
        <taxon>Streptomycetaceae</taxon>
        <taxon>Streptomyces</taxon>
        <taxon>Streptomyces violaceusniger group</taxon>
    </lineage>
</organism>
<evidence type="ECO:0000259" key="2">
    <source>
        <dbReference type="Pfam" id="PF13556"/>
    </source>
</evidence>
<dbReference type="PANTHER" id="PTHR33744">
    <property type="entry name" value="CARBOHYDRATE DIACID REGULATOR"/>
    <property type="match status" value="1"/>
</dbReference>
<dbReference type="PANTHER" id="PTHR33744:SF1">
    <property type="entry name" value="DNA-BINDING TRANSCRIPTIONAL ACTIVATOR ADER"/>
    <property type="match status" value="1"/>
</dbReference>
<dbReference type="InterPro" id="IPR025736">
    <property type="entry name" value="PucR_C-HTH_dom"/>
</dbReference>
<reference evidence="3 4" key="1">
    <citation type="journal article" date="2019" name="Int. J. Syst. Evol. Microbiol.">
        <title>The Global Catalogue of Microorganisms (GCM) 10K type strain sequencing project: providing services to taxonomists for standard genome sequencing and annotation.</title>
        <authorList>
            <consortium name="The Broad Institute Genomics Platform"/>
            <consortium name="The Broad Institute Genome Sequencing Center for Infectious Disease"/>
            <person name="Wu L."/>
            <person name="Ma J."/>
        </authorList>
    </citation>
    <scope>NUCLEOTIDE SEQUENCE [LARGE SCALE GENOMIC DNA]</scope>
    <source>
        <strain evidence="3 4">JCM 11444</strain>
    </source>
</reference>
<accession>A0ABN1NVH9</accession>
<evidence type="ECO:0000313" key="3">
    <source>
        <dbReference type="EMBL" id="GAA0917495.1"/>
    </source>
</evidence>
<feature type="region of interest" description="Disordered" evidence="1">
    <location>
        <begin position="189"/>
        <end position="228"/>
    </location>
</feature>
<gene>
    <name evidence="3" type="ORF">GCM10009575_007450</name>
</gene>
<evidence type="ECO:0000256" key="1">
    <source>
        <dbReference type="SAM" id="MobiDB-lite"/>
    </source>
</evidence>
<keyword evidence="4" id="KW-1185">Reference proteome</keyword>
<dbReference type="EMBL" id="BAAAID010000003">
    <property type="protein sequence ID" value="GAA0917495.1"/>
    <property type="molecule type" value="Genomic_DNA"/>
</dbReference>
<feature type="compositionally biased region" description="Basic and acidic residues" evidence="1">
    <location>
        <begin position="209"/>
        <end position="219"/>
    </location>
</feature>
<evidence type="ECO:0000313" key="4">
    <source>
        <dbReference type="Proteomes" id="UP001500418"/>
    </source>
</evidence>
<name>A0ABN1NVH9_9ACTN</name>
<dbReference type="Proteomes" id="UP001500418">
    <property type="component" value="Unassembled WGS sequence"/>
</dbReference>
<protein>
    <recommendedName>
        <fullName evidence="2">PucR C-terminal helix-turn-helix domain-containing protein</fullName>
    </recommendedName>
</protein>
<dbReference type="InterPro" id="IPR051448">
    <property type="entry name" value="CdaR-like_regulators"/>
</dbReference>